<dbReference type="OrthoDB" id="9763107at2"/>
<dbReference type="Gene3D" id="3.40.50.1100">
    <property type="match status" value="2"/>
</dbReference>
<evidence type="ECO:0000256" key="2">
    <source>
        <dbReference type="ARBA" id="ARBA00005517"/>
    </source>
</evidence>
<dbReference type="InterPro" id="IPR036052">
    <property type="entry name" value="TrpB-like_PALP_sf"/>
</dbReference>
<keyword evidence="6" id="KW-0456">Lyase</keyword>
<keyword evidence="5 10" id="KW-0663">Pyridoxal phosphate</keyword>
<name>A0A8B2NNP7_9HYPH</name>
<dbReference type="AlphaFoldDB" id="A0A8B2NNP7"/>
<dbReference type="RefSeq" id="WP_111349757.1">
    <property type="nucleotide sequence ID" value="NZ_QHHQ01000005.1"/>
</dbReference>
<dbReference type="GO" id="GO:0004795">
    <property type="term" value="F:threonine synthase activity"/>
    <property type="evidence" value="ECO:0007669"/>
    <property type="project" value="UniProtKB-UniRule"/>
</dbReference>
<sequence length="465" mass="49939">MQYISTRGGAEPLGFCDATLTGLAPDGGLFVPDAYPTLDPATLQSLAGQPFETMAHAVLSRFAAGELTDDELKADIDAAMGTFAHPARTPLVQIGPNQFILELFHGPTLAFKDVAMQTLARLMDRILSQRGRRATIVTATSGDTGAAAADAFRGRSAIDLFILYPDGRVSDVQRRQMTTIADDNVHTLAVAGDFDDCQRIVKALFVDREFNERVAMSGVNSINWARVAAQITYYLFAALTLGAPHRKVAFSVPTGNFGDILAGYVAHKMGLPVEQLIIATNQNDILDRTLKTGRYMPGRVSPSTSPSMDIQVSSNFERLVFDLSGRNAASVKERLADLSGGFELTAPELAEMRTLFSSGRSDDEETRKVIGEIYAETGLIVDTHTAVGLKAAREAKVPDGTPVVTLSTAHPAKFPDAVEAGCGRRPEQPERLAEVMSSPERSTRVAADVKAVADIVLERSRAVAA</sequence>
<evidence type="ECO:0000256" key="4">
    <source>
        <dbReference type="ARBA" id="ARBA00022605"/>
    </source>
</evidence>
<evidence type="ECO:0000256" key="9">
    <source>
        <dbReference type="NCBIfam" id="TIGR00260"/>
    </source>
</evidence>
<dbReference type="CDD" id="cd01560">
    <property type="entry name" value="Thr-synth_2"/>
    <property type="match status" value="1"/>
</dbReference>
<protein>
    <recommendedName>
        <fullName evidence="3 9">Threonine synthase</fullName>
        <ecNumber evidence="9">4.2.3.1</ecNumber>
    </recommendedName>
</protein>
<evidence type="ECO:0000256" key="8">
    <source>
        <dbReference type="ARBA" id="ARBA00049144"/>
    </source>
</evidence>
<dbReference type="InterPro" id="IPR029144">
    <property type="entry name" value="Thr_synth_N"/>
</dbReference>
<evidence type="ECO:0000256" key="5">
    <source>
        <dbReference type="ARBA" id="ARBA00022898"/>
    </source>
</evidence>
<comment type="cofactor">
    <cofactor evidence="1 10">
        <name>pyridoxal 5'-phosphate</name>
        <dbReference type="ChEBI" id="CHEBI:597326"/>
    </cofactor>
</comment>
<dbReference type="InterPro" id="IPR037158">
    <property type="entry name" value="Thr_synth_N_sf"/>
</dbReference>
<dbReference type="InterPro" id="IPR004450">
    <property type="entry name" value="Thr_synthase-like"/>
</dbReference>
<evidence type="ECO:0000259" key="11">
    <source>
        <dbReference type="Pfam" id="PF14821"/>
    </source>
</evidence>
<accession>A0A8B2NNP7</accession>
<dbReference type="Proteomes" id="UP000249590">
    <property type="component" value="Unassembled WGS sequence"/>
</dbReference>
<gene>
    <name evidence="12" type="ORF">DLJ53_23585</name>
</gene>
<dbReference type="Gene3D" id="3.90.1380.10">
    <property type="entry name" value="Threonine synthase, N-terminal domain"/>
    <property type="match status" value="1"/>
</dbReference>
<evidence type="ECO:0000256" key="1">
    <source>
        <dbReference type="ARBA" id="ARBA00001933"/>
    </source>
</evidence>
<comment type="caution">
    <text evidence="12">The sequence shown here is derived from an EMBL/GenBank/DDBJ whole genome shotgun (WGS) entry which is preliminary data.</text>
</comment>
<evidence type="ECO:0000256" key="7">
    <source>
        <dbReference type="ARBA" id="ARBA00029440"/>
    </source>
</evidence>
<feature type="modified residue" description="N6-(pyridoxal phosphate)lysine" evidence="10">
    <location>
        <position position="112"/>
    </location>
</feature>
<evidence type="ECO:0000313" key="12">
    <source>
        <dbReference type="EMBL" id="RAH99497.1"/>
    </source>
</evidence>
<dbReference type="NCBIfam" id="TIGR00260">
    <property type="entry name" value="thrC"/>
    <property type="match status" value="1"/>
</dbReference>
<feature type="domain" description="Threonine synthase N-terminal" evidence="11">
    <location>
        <begin position="2"/>
        <end position="79"/>
    </location>
</feature>
<proteinExistence type="inferred from homology"/>
<dbReference type="Pfam" id="PF24857">
    <property type="entry name" value="THR4_C"/>
    <property type="match status" value="1"/>
</dbReference>
<keyword evidence="13" id="KW-1185">Reference proteome</keyword>
<evidence type="ECO:0000256" key="3">
    <source>
        <dbReference type="ARBA" id="ARBA00018679"/>
    </source>
</evidence>
<dbReference type="SUPFAM" id="SSF53686">
    <property type="entry name" value="Tryptophan synthase beta subunit-like PLP-dependent enzymes"/>
    <property type="match status" value="1"/>
</dbReference>
<dbReference type="UniPathway" id="UPA00050">
    <property type="reaction ID" value="UER00065"/>
</dbReference>
<dbReference type="PROSITE" id="PS00165">
    <property type="entry name" value="DEHYDRATASE_SER_THR"/>
    <property type="match status" value="1"/>
</dbReference>
<evidence type="ECO:0000256" key="6">
    <source>
        <dbReference type="ARBA" id="ARBA00023239"/>
    </source>
</evidence>
<dbReference type="GO" id="GO:0030170">
    <property type="term" value="F:pyridoxal phosphate binding"/>
    <property type="evidence" value="ECO:0007669"/>
    <property type="project" value="InterPro"/>
</dbReference>
<dbReference type="PANTHER" id="PTHR42690:SF1">
    <property type="entry name" value="THREONINE SYNTHASE-LIKE 2"/>
    <property type="match status" value="1"/>
</dbReference>
<dbReference type="Pfam" id="PF14821">
    <property type="entry name" value="Thr_synth_N"/>
    <property type="match status" value="1"/>
</dbReference>
<dbReference type="PANTHER" id="PTHR42690">
    <property type="entry name" value="THREONINE SYNTHASE FAMILY MEMBER"/>
    <property type="match status" value="1"/>
</dbReference>
<dbReference type="InterPro" id="IPR000634">
    <property type="entry name" value="Ser/Thr_deHydtase_PyrdxlP-BS"/>
</dbReference>
<dbReference type="InterPro" id="IPR051166">
    <property type="entry name" value="Threonine_Synthase"/>
</dbReference>
<reference evidence="12 13" key="1">
    <citation type="submission" date="2018-05" db="EMBL/GenBank/DDBJ databases">
        <title>Acuticoccus sediminis sp. nov., isolated from deep-sea sediment of Indian Ocean.</title>
        <authorList>
            <person name="Liu X."/>
            <person name="Lai Q."/>
            <person name="Du Y."/>
            <person name="Sun F."/>
            <person name="Zhang X."/>
            <person name="Wang S."/>
            <person name="Shao Z."/>
        </authorList>
    </citation>
    <scope>NUCLEOTIDE SEQUENCE [LARGE SCALE GENOMIC DNA]</scope>
    <source>
        <strain evidence="12 13">PTG4-2</strain>
    </source>
</reference>
<evidence type="ECO:0000256" key="10">
    <source>
        <dbReference type="PIRSR" id="PIRSR604450-51"/>
    </source>
</evidence>
<keyword evidence="4" id="KW-0028">Amino-acid biosynthesis</keyword>
<evidence type="ECO:0000313" key="13">
    <source>
        <dbReference type="Proteomes" id="UP000249590"/>
    </source>
</evidence>
<dbReference type="EC" id="4.2.3.1" evidence="9"/>
<comment type="similarity">
    <text evidence="2">Belongs to the threonine synthase family.</text>
</comment>
<dbReference type="EMBL" id="QHHQ01000005">
    <property type="protein sequence ID" value="RAH99497.1"/>
    <property type="molecule type" value="Genomic_DNA"/>
</dbReference>
<comment type="catalytic activity">
    <reaction evidence="8">
        <text>O-phospho-L-homoserine + H2O = L-threonine + phosphate</text>
        <dbReference type="Rhea" id="RHEA:10840"/>
        <dbReference type="ChEBI" id="CHEBI:15377"/>
        <dbReference type="ChEBI" id="CHEBI:43474"/>
        <dbReference type="ChEBI" id="CHEBI:57590"/>
        <dbReference type="ChEBI" id="CHEBI:57926"/>
        <dbReference type="EC" id="4.2.3.1"/>
    </reaction>
</comment>
<comment type="pathway">
    <text evidence="7">Amino-acid biosynthesis.</text>
</comment>
<organism evidence="12 13">
    <name type="scientific">Acuticoccus sediminis</name>
    <dbReference type="NCBI Taxonomy" id="2184697"/>
    <lineage>
        <taxon>Bacteria</taxon>
        <taxon>Pseudomonadati</taxon>
        <taxon>Pseudomonadota</taxon>
        <taxon>Alphaproteobacteria</taxon>
        <taxon>Hyphomicrobiales</taxon>
        <taxon>Amorphaceae</taxon>
        <taxon>Acuticoccus</taxon>
    </lineage>
</organism>
<dbReference type="GO" id="GO:0009088">
    <property type="term" value="P:threonine biosynthetic process"/>
    <property type="evidence" value="ECO:0007669"/>
    <property type="project" value="UniProtKB-UniRule"/>
</dbReference>